<keyword evidence="11" id="KW-0472">Membrane</keyword>
<comment type="catalytic activity">
    <reaction evidence="14">
        <text>an alpha-D-Man-(1-&gt;3)-[alpha-D-Man-(1-&gt;6)]-beta-D-Man-(1-&gt;4)-beta-D-GlcNAc-(1-&gt;4)-alpha-D-GlcNAc-diphospho-di-trans,poly-cis-dolichol + 2 GDP-alpha-D-mannose = an alpha-D-Man-(1-&gt;2)-alpha-D-Man-(1-&gt;2)-alpha-D-Man-(1-&gt;3)-[alpha-D-Man-(1-&gt;6)]-beta-D-Man-(1-&gt;4)-beta-D-GlcNAc-(1-&gt;4)-alpha-D-GlcNAc-diphospho-di-trans,poly-cis-dolichol + 2 GDP + 2 H(+)</text>
        <dbReference type="Rhea" id="RHEA:29523"/>
        <dbReference type="Rhea" id="RHEA-COMP:19515"/>
        <dbReference type="Rhea" id="RHEA-COMP:19516"/>
        <dbReference type="ChEBI" id="CHEBI:15378"/>
        <dbReference type="ChEBI" id="CHEBI:57527"/>
        <dbReference type="ChEBI" id="CHEBI:58189"/>
        <dbReference type="ChEBI" id="CHEBI:132511"/>
        <dbReference type="ChEBI" id="CHEBI:132515"/>
        <dbReference type="EC" id="2.4.1.131"/>
    </reaction>
    <physiologicalReaction direction="left-to-right" evidence="14">
        <dbReference type="Rhea" id="RHEA:29524"/>
    </physiologicalReaction>
</comment>
<evidence type="ECO:0000256" key="8">
    <source>
        <dbReference type="ARBA" id="ARBA00022824"/>
    </source>
</evidence>
<dbReference type="GO" id="GO:0005789">
    <property type="term" value="C:endoplasmic reticulum membrane"/>
    <property type="evidence" value="ECO:0007669"/>
    <property type="project" value="UniProtKB-SubCell"/>
</dbReference>
<evidence type="ECO:0000313" key="18">
    <source>
        <dbReference type="EMBL" id="PAV16968.1"/>
    </source>
</evidence>
<dbReference type="AlphaFoldDB" id="A0A286UBM3"/>
<comment type="caution">
    <text evidence="18">The sequence shown here is derived from an EMBL/GenBank/DDBJ whole genome shotgun (WGS) entry which is preliminary data.</text>
</comment>
<dbReference type="Pfam" id="PF00534">
    <property type="entry name" value="Glycos_transf_1"/>
    <property type="match status" value="1"/>
</dbReference>
<keyword evidence="7" id="KW-0812">Transmembrane</keyword>
<dbReference type="PANTHER" id="PTHR45919:SF1">
    <property type="entry name" value="GDP-MAN:MAN(3)GLCNAC(2)-PP-DOL ALPHA-1,2-MANNOSYLTRANSFERASE"/>
    <property type="match status" value="1"/>
</dbReference>
<dbReference type="GO" id="GO:0016491">
    <property type="term" value="F:oxidoreductase activity"/>
    <property type="evidence" value="ECO:0007669"/>
    <property type="project" value="UniProtKB-KW"/>
</dbReference>
<keyword evidence="5" id="KW-0328">Glycosyltransferase</keyword>
<dbReference type="PANTHER" id="PTHR45919">
    <property type="entry name" value="GDP-MAN:MAN(3)GLCNAC(2)-PP-DOL ALPHA-1,2-MANNOSYLTRANSFERASE"/>
    <property type="match status" value="1"/>
</dbReference>
<evidence type="ECO:0000256" key="2">
    <source>
        <dbReference type="ARBA" id="ARBA00004922"/>
    </source>
</evidence>
<evidence type="ECO:0000256" key="11">
    <source>
        <dbReference type="ARBA" id="ARBA00023136"/>
    </source>
</evidence>
<dbReference type="FunFam" id="3.60.130.10:FF:000005">
    <property type="entry name" value="TfdA family taurine dioxygenase"/>
    <property type="match status" value="1"/>
</dbReference>
<proteinExistence type="predicted"/>
<dbReference type="GO" id="GO:0006487">
    <property type="term" value="P:protein N-linked glycosylation"/>
    <property type="evidence" value="ECO:0007669"/>
    <property type="project" value="TreeGrafter"/>
</dbReference>
<dbReference type="InterPro" id="IPR038013">
    <property type="entry name" value="ALG11"/>
</dbReference>
<protein>
    <recommendedName>
        <fullName evidence="4">GDP-Man:Man(3)GlcNAc(2)-PP-Dol alpha-1,2-mannosyltransferase</fullName>
        <ecNumber evidence="3">2.4.1.131</ecNumber>
    </recommendedName>
    <alternativeName>
        <fullName evidence="12">Asparagine-linked glycosylation protein 11</fullName>
    </alternativeName>
    <alternativeName>
        <fullName evidence="13">Glycolipid 2-alpha-mannosyltransferase</fullName>
    </alternativeName>
</protein>
<dbReference type="InterPro" id="IPR001296">
    <property type="entry name" value="Glyco_trans_1"/>
</dbReference>
<dbReference type="OrthoDB" id="2276068at2759"/>
<dbReference type="InterPro" id="IPR003819">
    <property type="entry name" value="TauD/TfdA-like"/>
</dbReference>
<evidence type="ECO:0000256" key="6">
    <source>
        <dbReference type="ARBA" id="ARBA00022679"/>
    </source>
</evidence>
<dbReference type="FunCoup" id="A0A286UBM3">
    <property type="interactions" value="276"/>
</dbReference>
<name>A0A286UBM3_9AGAM</name>
<accession>A0A286UBM3</accession>
<evidence type="ECO:0000256" key="14">
    <source>
        <dbReference type="ARBA" id="ARBA00045065"/>
    </source>
</evidence>
<evidence type="ECO:0000259" key="15">
    <source>
        <dbReference type="Pfam" id="PF00534"/>
    </source>
</evidence>
<dbReference type="EMBL" id="NBII01000007">
    <property type="protein sequence ID" value="PAV16968.1"/>
    <property type="molecule type" value="Genomic_DNA"/>
</dbReference>
<dbReference type="Gene3D" id="3.60.130.10">
    <property type="entry name" value="Clavaminate synthase-like"/>
    <property type="match status" value="1"/>
</dbReference>
<dbReference type="Pfam" id="PF02668">
    <property type="entry name" value="TauD"/>
    <property type="match status" value="1"/>
</dbReference>
<keyword evidence="19" id="KW-1185">Reference proteome</keyword>
<evidence type="ECO:0000256" key="12">
    <source>
        <dbReference type="ARBA" id="ARBA00032060"/>
    </source>
</evidence>
<dbReference type="InterPro" id="IPR042098">
    <property type="entry name" value="TauD-like_sf"/>
</dbReference>
<dbReference type="CDD" id="cd03806">
    <property type="entry name" value="GT4_ALG11-like"/>
    <property type="match status" value="1"/>
</dbReference>
<comment type="pathway">
    <text evidence="2">Protein modification; protein glycosylation.</text>
</comment>
<feature type="domain" description="TauD/TfdA-like" evidence="16">
    <location>
        <begin position="45"/>
        <end position="337"/>
    </location>
</feature>
<dbReference type="STRING" id="2282107.A0A286UBM3"/>
<dbReference type="SUPFAM" id="SSF53756">
    <property type="entry name" value="UDP-Glycosyltransferase/glycogen phosphorylase"/>
    <property type="match status" value="1"/>
</dbReference>
<dbReference type="Pfam" id="PF15924">
    <property type="entry name" value="ALG11_N"/>
    <property type="match status" value="1"/>
</dbReference>
<organism evidence="18 19">
    <name type="scientific">Pyrrhoderma noxium</name>
    <dbReference type="NCBI Taxonomy" id="2282107"/>
    <lineage>
        <taxon>Eukaryota</taxon>
        <taxon>Fungi</taxon>
        <taxon>Dikarya</taxon>
        <taxon>Basidiomycota</taxon>
        <taxon>Agaricomycotina</taxon>
        <taxon>Agaricomycetes</taxon>
        <taxon>Hymenochaetales</taxon>
        <taxon>Hymenochaetaceae</taxon>
        <taxon>Pyrrhoderma</taxon>
    </lineage>
</organism>
<dbReference type="Proteomes" id="UP000217199">
    <property type="component" value="Unassembled WGS sequence"/>
</dbReference>
<dbReference type="InterPro" id="IPR031814">
    <property type="entry name" value="ALG11_N"/>
</dbReference>
<keyword evidence="6" id="KW-0808">Transferase</keyword>
<evidence type="ECO:0000256" key="5">
    <source>
        <dbReference type="ARBA" id="ARBA00022676"/>
    </source>
</evidence>
<dbReference type="SUPFAM" id="SSF51197">
    <property type="entry name" value="Clavaminate synthase-like"/>
    <property type="match status" value="1"/>
</dbReference>
<feature type="domain" description="ALG11 mannosyltransferase N-terminal" evidence="17">
    <location>
        <begin position="392"/>
        <end position="607"/>
    </location>
</feature>
<dbReference type="Gene3D" id="3.40.50.2000">
    <property type="entry name" value="Glycogen Phosphorylase B"/>
    <property type="match status" value="1"/>
</dbReference>
<evidence type="ECO:0000259" key="16">
    <source>
        <dbReference type="Pfam" id="PF02668"/>
    </source>
</evidence>
<evidence type="ECO:0000256" key="1">
    <source>
        <dbReference type="ARBA" id="ARBA00004389"/>
    </source>
</evidence>
<keyword evidence="9" id="KW-1133">Transmembrane helix</keyword>
<reference evidence="18 19" key="1">
    <citation type="journal article" date="2017" name="Mol. Ecol.">
        <title>Comparative and population genomic landscape of Phellinus noxius: A hypervariable fungus causing root rot in trees.</title>
        <authorList>
            <person name="Chung C.L."/>
            <person name="Lee T.J."/>
            <person name="Akiba M."/>
            <person name="Lee H.H."/>
            <person name="Kuo T.H."/>
            <person name="Liu D."/>
            <person name="Ke H.M."/>
            <person name="Yokoi T."/>
            <person name="Roa M.B."/>
            <person name="Lu M.J."/>
            <person name="Chang Y.Y."/>
            <person name="Ann P.J."/>
            <person name="Tsai J.N."/>
            <person name="Chen C.Y."/>
            <person name="Tzean S.S."/>
            <person name="Ota Y."/>
            <person name="Hattori T."/>
            <person name="Sahashi N."/>
            <person name="Liou R.F."/>
            <person name="Kikuchi T."/>
            <person name="Tsai I.J."/>
        </authorList>
    </citation>
    <scope>NUCLEOTIDE SEQUENCE [LARGE SCALE GENOMIC DNA]</scope>
    <source>
        <strain evidence="18 19">FFPRI411160</strain>
    </source>
</reference>
<evidence type="ECO:0000256" key="7">
    <source>
        <dbReference type="ARBA" id="ARBA00022692"/>
    </source>
</evidence>
<evidence type="ECO:0000256" key="9">
    <source>
        <dbReference type="ARBA" id="ARBA00022989"/>
    </source>
</evidence>
<evidence type="ECO:0000256" key="10">
    <source>
        <dbReference type="ARBA" id="ARBA00023002"/>
    </source>
</evidence>
<feature type="domain" description="Glycosyl transferase family 1" evidence="15">
    <location>
        <begin position="678"/>
        <end position="861"/>
    </location>
</feature>
<keyword evidence="8" id="KW-0256">Endoplasmic reticulum</keyword>
<dbReference type="InParanoid" id="A0A286UBM3"/>
<evidence type="ECO:0000313" key="19">
    <source>
        <dbReference type="Proteomes" id="UP000217199"/>
    </source>
</evidence>
<sequence length="888" mass="99041">MSVPSRTQLILPETEKVAEKIAALRLTGAPAPLKLGKSLDAYEKTDSTPTIGTEFARGVQLTDLLKAPNADEIIRDLAILVSQRGVVFFRDQNLNIDEQKILGTKLGELSGKPESSKLHVHPTTEASSELGDEISVITSERRQVYNDAFADRSRFATTGWHSDITFEPIPSDYAILKVHTLPSANGSTTGGDTLWASGYEAYDRLSPSFAKYLETLEAVHEARFFRLIADGAHIKLRDGERGSPGNIGDHLEAVHPIIRTNPVTGWKGVFVNRNFTKRILGVTKDESDIILKHLFDIVSYNHDLQVRFKWEKNSVAIWDNRSNYHTATFDYGGERRIGDRVVSLGEKPYFDPATPALLKLYTSRISELNVSKRRAVLKELGIPETKQDDFTLIGFFHPYCNAGGGGERVLWTIIAYLQRTDPNFISVVYTGDISETKEGIIENVQKRFNIDLNPALTHFVFLNQRRLVEDSSWPHFTLAGQSIGSMILVLEAMNKLIPDVYIDTMGYAFTFPVVRSFRVRKNSNSAESAVPVGAYVHFPTISTNMLSRVRSRKGGYANSNAISKSLVLSRAKLLYYRVFMYFYSGALQQACFLMANSSWTKGHVDSILLHKDPALDSVSDTFSKLYKVISPLSLLFPFSSWSTNRRLYAHTTYPPCETNELTSFPLDGRRLGSAGLNEEKKLTTKNERTIILSLAQFRPEKEHATQLRALAALFKIDPSLRDSVRLVMVGGVRNVGDERRVEGLKELAISLGLWEPSSEASNVEFVINASHSEVLGWLSRASIGLSTMVDEHFGINVVELLAAGVIPVVHASAGPLLDIVVPYKGKPTGFHATDTEAFGRALFTALSLPPGEDIAMRERGRTWAIERFSRTEFEKSWEASGWRKWLPS</sequence>
<dbReference type="GO" id="GO:0004377">
    <property type="term" value="F:GDP-Man:Man(3)GlcNAc(2)-PP-Dol alpha-1,2-mannosyltransferase activity"/>
    <property type="evidence" value="ECO:0007669"/>
    <property type="project" value="UniProtKB-EC"/>
</dbReference>
<keyword evidence="10" id="KW-0560">Oxidoreductase</keyword>
<evidence type="ECO:0000259" key="17">
    <source>
        <dbReference type="Pfam" id="PF15924"/>
    </source>
</evidence>
<gene>
    <name evidence="18" type="ORF">PNOK_0703200</name>
</gene>
<evidence type="ECO:0000256" key="3">
    <source>
        <dbReference type="ARBA" id="ARBA00012645"/>
    </source>
</evidence>
<dbReference type="EC" id="2.4.1.131" evidence="3"/>
<comment type="subcellular location">
    <subcellularLocation>
        <location evidence="1">Endoplasmic reticulum membrane</location>
        <topology evidence="1">Single-pass membrane protein</topology>
    </subcellularLocation>
</comment>
<evidence type="ECO:0000256" key="13">
    <source>
        <dbReference type="ARBA" id="ARBA00032515"/>
    </source>
</evidence>
<evidence type="ECO:0000256" key="4">
    <source>
        <dbReference type="ARBA" id="ARBA00022018"/>
    </source>
</evidence>